<protein>
    <submittedName>
        <fullName evidence="1">2-C-methyl-D-erythritol 2,4-cyclodiphosphate synthase</fullName>
        <ecNumber evidence="1">4.6.1.12</ecNumber>
    </submittedName>
</protein>
<organism evidence="1 2">
    <name type="scientific">Helicobacter zhangjianzhongii</name>
    <dbReference type="NCBI Taxonomy" id="2974574"/>
    <lineage>
        <taxon>Bacteria</taxon>
        <taxon>Pseudomonadati</taxon>
        <taxon>Campylobacterota</taxon>
        <taxon>Epsilonproteobacteria</taxon>
        <taxon>Campylobacterales</taxon>
        <taxon>Helicobacteraceae</taxon>
        <taxon>Helicobacter</taxon>
    </lineage>
</organism>
<keyword evidence="1" id="KW-0456">Lyase</keyword>
<proteinExistence type="predicted"/>
<dbReference type="EMBL" id="JANURN010000007">
    <property type="protein sequence ID" value="MDL0082618.1"/>
    <property type="molecule type" value="Genomic_DNA"/>
</dbReference>
<comment type="caution">
    <text evidence="1">The sequence shown here is derived from an EMBL/GenBank/DDBJ whole genome shotgun (WGS) entry which is preliminary data.</text>
</comment>
<dbReference type="Proteomes" id="UP001173802">
    <property type="component" value="Unassembled WGS sequence"/>
</dbReference>
<evidence type="ECO:0000313" key="1">
    <source>
        <dbReference type="EMBL" id="MDL0082618.1"/>
    </source>
</evidence>
<gene>
    <name evidence="1" type="primary">ispF</name>
    <name evidence="1" type="ORF">NYG90_08060</name>
</gene>
<keyword evidence="2" id="KW-1185">Reference proteome</keyword>
<accession>A0ACC6FTW4</accession>
<reference evidence="1 2" key="1">
    <citation type="journal article" date="2023" name="Microorganisms">
        <title>Isolation and Genomic Characteristics of Cat-Borne Campylobacter felis sp. nov. and Sheep-Borne Campylobacter ovis sp. nov.</title>
        <authorList>
            <person name="Wang H."/>
            <person name="Li Y."/>
            <person name="Gu Y."/>
            <person name="Zhou G."/>
            <person name="Chen X."/>
            <person name="Zhang X."/>
            <person name="Shao Z."/>
            <person name="Zhang J."/>
            <person name="Zhang M."/>
        </authorList>
    </citation>
    <scope>NUCLEOTIDE SEQUENCE [LARGE SCALE GENOMIC DNA]</scope>
    <source>
        <strain evidence="1 2">XJK30-2</strain>
    </source>
</reference>
<evidence type="ECO:0000313" key="2">
    <source>
        <dbReference type="Proteomes" id="UP001173802"/>
    </source>
</evidence>
<name>A0ACC6FTW4_9HELI</name>
<sequence length="618" mass="66528">MYRNTTQLQLDPTQATAPSESLVPQGASIALILMAAGSSSRFAQSSPKTHAIKKQWLRIGEKPLWLFVADTLSAMYPFVQIRITASEQEASYMQKLCSYEIVIGGETRQESLRNALQGIESEWVLVSDVARAGIVAVARKIISALIVTSLDSSDNAQTQSKQRAASLEKVDSRGNVDCHAAAHAAARNDREIATSEKVDSRDNAQNLNNPQAEGLSKETSLRSFCGNTTGAESVFDNHAAGGRIFLKKHRFARFDEKAEILKVDSRDNAQNLNNSQAAGLCGNNTEAQNVFCSQLIGGRIFDEKAGLCSGEQGDKTWASIDAASHKLPAFSQKANAQNTQVDCVAPILAVPDTAIYDESYIDRSKLFRVQTPQLSRVSALRAALESTQDQGTDESSIIKANGGIVRYIQGDRALEKLTLASDMAALEQILGQAQSWQHAAPFAPMPTLRVGNGLDVHSFEAGKVMKLGGVVIESEFGFKAHSDGDVALHSVIDAILGAMGAGDIGEWFPDSSSAWEGADSARLLEIVWGFARSVGYELCNLDLTIIAQKPRLGAYKQPIRARIAEILGVPLSAINVKATTTEQLGFVGRAEGVCAMSSVSLRIVSFAEVAQSYQLYKG</sequence>
<dbReference type="EC" id="4.6.1.12" evidence="1"/>